<dbReference type="InterPro" id="IPR023186">
    <property type="entry name" value="IUNH"/>
</dbReference>
<evidence type="ECO:0000313" key="5">
    <source>
        <dbReference type="Proteomes" id="UP000251205"/>
    </source>
</evidence>
<comment type="caution">
    <text evidence="4">The sequence shown here is derived from an EMBL/GenBank/DDBJ whole genome shotgun (WGS) entry which is preliminary data.</text>
</comment>
<evidence type="ECO:0000256" key="2">
    <source>
        <dbReference type="ARBA" id="ARBA00023295"/>
    </source>
</evidence>
<dbReference type="Pfam" id="PF01156">
    <property type="entry name" value="IU_nuc_hydro"/>
    <property type="match status" value="1"/>
</dbReference>
<evidence type="ECO:0000313" key="4">
    <source>
        <dbReference type="EMBL" id="RAX41442.1"/>
    </source>
</evidence>
<accession>A0A329YHT3</accession>
<dbReference type="InterPro" id="IPR036452">
    <property type="entry name" value="Ribo_hydro-like"/>
</dbReference>
<protein>
    <submittedName>
        <fullName evidence="4">Nucleoside hydrolase</fullName>
    </submittedName>
</protein>
<dbReference type="EMBL" id="QMKK01000027">
    <property type="protein sequence ID" value="RAX41442.1"/>
    <property type="molecule type" value="Genomic_DNA"/>
</dbReference>
<dbReference type="RefSeq" id="WP_112341810.1">
    <property type="nucleotide sequence ID" value="NZ_QMKK01000027.1"/>
</dbReference>
<evidence type="ECO:0000256" key="1">
    <source>
        <dbReference type="ARBA" id="ARBA00022801"/>
    </source>
</evidence>
<dbReference type="AlphaFoldDB" id="A0A329YHT3"/>
<keyword evidence="1 4" id="KW-0378">Hydrolase</keyword>
<dbReference type="PANTHER" id="PTHR12304:SF4">
    <property type="entry name" value="URIDINE NUCLEOSIDASE"/>
    <property type="match status" value="1"/>
</dbReference>
<evidence type="ECO:0000259" key="3">
    <source>
        <dbReference type="Pfam" id="PF01156"/>
    </source>
</evidence>
<keyword evidence="2" id="KW-0326">Glycosidase</keyword>
<dbReference type="PANTHER" id="PTHR12304">
    <property type="entry name" value="INOSINE-URIDINE PREFERRING NUCLEOSIDE HYDROLASE"/>
    <property type="match status" value="1"/>
</dbReference>
<dbReference type="SUPFAM" id="SSF53590">
    <property type="entry name" value="Nucleoside hydrolase"/>
    <property type="match status" value="1"/>
</dbReference>
<dbReference type="GO" id="GO:0005829">
    <property type="term" value="C:cytosol"/>
    <property type="evidence" value="ECO:0007669"/>
    <property type="project" value="TreeGrafter"/>
</dbReference>
<dbReference type="OrthoDB" id="9797882at2"/>
<dbReference type="GO" id="GO:0008477">
    <property type="term" value="F:purine nucleosidase activity"/>
    <property type="evidence" value="ECO:0007669"/>
    <property type="project" value="TreeGrafter"/>
</dbReference>
<organism evidence="4 5">
    <name type="scientific">Rhizobium tropici</name>
    <dbReference type="NCBI Taxonomy" id="398"/>
    <lineage>
        <taxon>Bacteria</taxon>
        <taxon>Pseudomonadati</taxon>
        <taxon>Pseudomonadota</taxon>
        <taxon>Alphaproteobacteria</taxon>
        <taxon>Hyphomicrobiales</taxon>
        <taxon>Rhizobiaceae</taxon>
        <taxon>Rhizobium/Agrobacterium group</taxon>
        <taxon>Rhizobium</taxon>
    </lineage>
</organism>
<sequence length="307" mass="32569">MGIWIDTDMGFDDIAAILVVAHSDLVIDGVSLVSGNAPLSHVRANAASAAAVFNWTFPIHTGRELPVLCRLETAQGILGQTGIPSTGRSLPPADALPASDAFTALCNWLADGDVPKRILALGPLTNVAALALARPDLAARIDEVTWMGGGVTSGNHTASAEFNAFADPEALAIVLAHALPLRMIDLDICRKVLASPKDVARIREIAGEKAQLLADLLEGYVNIAISRGRPAMAIYDPTAAAIFVEPGIATLRHARIDVELYGQHTRGRTVVEMRVSHAEFNAHFAAEIDAEQARGIIFDALLREAGR</sequence>
<gene>
    <name evidence="4" type="ORF">DQ393_10975</name>
</gene>
<reference evidence="4 5" key="1">
    <citation type="submission" date="2018-06" db="EMBL/GenBank/DDBJ databases">
        <title>Whole Genome Sequence of an efficient microsymbiont, Rhizobium tropici.</title>
        <authorList>
            <person name="Srinivasan R."/>
            <person name="Singh H.V."/>
            <person name="Srivastava R."/>
            <person name="Kumari B."/>
            <person name="Radhakrishna A."/>
        </authorList>
    </citation>
    <scope>NUCLEOTIDE SEQUENCE [LARGE SCALE GENOMIC DNA]</scope>
    <source>
        <strain evidence="4 5">IGFRI Rhizo-19</strain>
    </source>
</reference>
<feature type="domain" description="Inosine/uridine-preferring nucleoside hydrolase" evidence="3">
    <location>
        <begin position="3"/>
        <end position="292"/>
    </location>
</feature>
<dbReference type="Gene3D" id="3.90.245.10">
    <property type="entry name" value="Ribonucleoside hydrolase-like"/>
    <property type="match status" value="1"/>
</dbReference>
<name>A0A329YHT3_RHITR</name>
<dbReference type="GO" id="GO:0006152">
    <property type="term" value="P:purine nucleoside catabolic process"/>
    <property type="evidence" value="ECO:0007669"/>
    <property type="project" value="TreeGrafter"/>
</dbReference>
<dbReference type="Proteomes" id="UP000251205">
    <property type="component" value="Unassembled WGS sequence"/>
</dbReference>
<proteinExistence type="predicted"/>
<dbReference type="InterPro" id="IPR001910">
    <property type="entry name" value="Inosine/uridine_hydrolase_dom"/>
</dbReference>